<dbReference type="GO" id="GO:0000271">
    <property type="term" value="P:polysaccharide biosynthetic process"/>
    <property type="evidence" value="ECO:0007669"/>
    <property type="project" value="TreeGrafter"/>
</dbReference>
<evidence type="ECO:0000256" key="2">
    <source>
        <dbReference type="ARBA" id="ARBA00037999"/>
    </source>
</evidence>
<dbReference type="InterPro" id="IPR000653">
    <property type="entry name" value="DegT/StrS_aminotransferase"/>
</dbReference>
<feature type="modified residue" description="N6-(pyridoxal phosphate)lysine" evidence="4">
    <location>
        <position position="193"/>
    </location>
</feature>
<evidence type="ECO:0000256" key="1">
    <source>
        <dbReference type="ARBA" id="ARBA00022898"/>
    </source>
</evidence>
<reference evidence="6 7" key="1">
    <citation type="submission" date="2017-09" db="EMBL/GenBank/DDBJ databases">
        <title>Pseudomonas abyssi sp. nov. isolated from Abyssopelagic Water.</title>
        <authorList>
            <person name="Wei Y."/>
        </authorList>
    </citation>
    <scope>NUCLEOTIDE SEQUENCE [LARGE SCALE GENOMIC DNA]</scope>
    <source>
        <strain evidence="6 7">MT5</strain>
    </source>
</reference>
<dbReference type="Pfam" id="PF01041">
    <property type="entry name" value="DegT_DnrJ_EryC1"/>
    <property type="match status" value="1"/>
</dbReference>
<evidence type="ECO:0000256" key="5">
    <source>
        <dbReference type="RuleBase" id="RU004508"/>
    </source>
</evidence>
<dbReference type="InterPro" id="IPR015424">
    <property type="entry name" value="PyrdxlP-dep_Trfase"/>
</dbReference>
<protein>
    <submittedName>
        <fullName evidence="6">Aminotransferase</fullName>
    </submittedName>
</protein>
<dbReference type="GO" id="GO:0008483">
    <property type="term" value="F:transaminase activity"/>
    <property type="evidence" value="ECO:0007669"/>
    <property type="project" value="UniProtKB-KW"/>
</dbReference>
<dbReference type="InterPro" id="IPR015421">
    <property type="entry name" value="PyrdxlP-dep_Trfase_major"/>
</dbReference>
<dbReference type="GO" id="GO:0030170">
    <property type="term" value="F:pyridoxal phosphate binding"/>
    <property type="evidence" value="ECO:0007669"/>
    <property type="project" value="TreeGrafter"/>
</dbReference>
<dbReference type="PANTHER" id="PTHR30244">
    <property type="entry name" value="TRANSAMINASE"/>
    <property type="match status" value="1"/>
</dbReference>
<dbReference type="Proteomes" id="UP000242313">
    <property type="component" value="Unassembled WGS sequence"/>
</dbReference>
<keyword evidence="7" id="KW-1185">Reference proteome</keyword>
<keyword evidence="6" id="KW-0032">Aminotransferase</keyword>
<keyword evidence="6" id="KW-0808">Transferase</keyword>
<dbReference type="Gene3D" id="3.90.1150.10">
    <property type="entry name" value="Aspartate Aminotransferase, domain 1"/>
    <property type="match status" value="1"/>
</dbReference>
<name>A0A2A3MLQ2_9PSED</name>
<evidence type="ECO:0000313" key="6">
    <source>
        <dbReference type="EMBL" id="PBK05605.1"/>
    </source>
</evidence>
<keyword evidence="1 4" id="KW-0663">Pyridoxal phosphate</keyword>
<dbReference type="CDD" id="cd00616">
    <property type="entry name" value="AHBA_syn"/>
    <property type="match status" value="1"/>
</dbReference>
<dbReference type="RefSeq" id="WP_096003553.1">
    <property type="nucleotide sequence ID" value="NZ_NTMR01000003.1"/>
</dbReference>
<accession>A0A2A3MLQ2</accession>
<dbReference type="Gene3D" id="3.40.640.10">
    <property type="entry name" value="Type I PLP-dependent aspartate aminotransferase-like (Major domain)"/>
    <property type="match status" value="1"/>
</dbReference>
<evidence type="ECO:0000256" key="3">
    <source>
        <dbReference type="PIRSR" id="PIRSR000390-1"/>
    </source>
</evidence>
<evidence type="ECO:0000256" key="4">
    <source>
        <dbReference type="PIRSR" id="PIRSR000390-2"/>
    </source>
</evidence>
<dbReference type="AlphaFoldDB" id="A0A2A3MLQ2"/>
<dbReference type="EMBL" id="NTMR01000003">
    <property type="protein sequence ID" value="PBK05605.1"/>
    <property type="molecule type" value="Genomic_DNA"/>
</dbReference>
<proteinExistence type="inferred from homology"/>
<dbReference type="PANTHER" id="PTHR30244:SF36">
    <property type="entry name" value="3-OXO-GLUCOSE-6-PHOSPHATE:GLUTAMATE AMINOTRANSFERASE"/>
    <property type="match status" value="1"/>
</dbReference>
<dbReference type="InterPro" id="IPR015422">
    <property type="entry name" value="PyrdxlP-dep_Trfase_small"/>
</dbReference>
<feature type="active site" description="Proton acceptor" evidence="3">
    <location>
        <position position="193"/>
    </location>
</feature>
<gene>
    <name evidence="6" type="ORF">CNQ84_03655</name>
</gene>
<comment type="similarity">
    <text evidence="2 5">Belongs to the DegT/DnrJ/EryC1 family.</text>
</comment>
<dbReference type="PIRSF" id="PIRSF000390">
    <property type="entry name" value="PLP_StrS"/>
    <property type="match status" value="1"/>
</dbReference>
<dbReference type="SUPFAM" id="SSF53383">
    <property type="entry name" value="PLP-dependent transferases"/>
    <property type="match status" value="1"/>
</dbReference>
<comment type="caution">
    <text evidence="6">The sequence shown here is derived from an EMBL/GenBank/DDBJ whole genome shotgun (WGS) entry which is preliminary data.</text>
</comment>
<sequence length="372" mass="39771">MAELRVPFLDLRRLNAPFLPAIQQAMERVMASGYYLLGEEVAGFEREFAAYCGVSRAVGVANGLDALTLVLRAWKELGLLRDGDEVILPANTYIATVLAVSANGLVPVLVEPDAASFNISVDGVLKALSVRSRAIIAVHLYGQLVDMPALMALARENGLLVLEDAAQAHGATLDGRRAGSWGDAAGFSFYPGKVLGAMGDAGAVLTSDERVAEVVRTLANYGSSEKYVCPMQGCNSRMDELQAAILRIKLAALEQELQGRRDAALAYRQGIVNPALLPPQGSLNEHAWHLYVVRCQQRDRLQQHLAAAGVGSLIHYPIPPHRQGAYAGLGHGPLPLTETLADTVLSLPIYAGVDTQLVIDACNSFAGPAWRA</sequence>
<evidence type="ECO:0000313" key="7">
    <source>
        <dbReference type="Proteomes" id="UP000242313"/>
    </source>
</evidence>
<organism evidence="6 7">
    <name type="scientific">Pseudomonas abyssi</name>
    <dbReference type="NCBI Taxonomy" id="170540"/>
    <lineage>
        <taxon>Bacteria</taxon>
        <taxon>Pseudomonadati</taxon>
        <taxon>Pseudomonadota</taxon>
        <taxon>Gammaproteobacteria</taxon>
        <taxon>Pseudomonadales</taxon>
        <taxon>Pseudomonadaceae</taxon>
        <taxon>Pseudomonas</taxon>
    </lineage>
</organism>